<dbReference type="STRING" id="1314783.A0A165QRB9"/>
<comment type="similarity">
    <text evidence="2">Belongs to the glutaredoxin family.</text>
</comment>
<dbReference type="Gene3D" id="3.40.30.10">
    <property type="entry name" value="Glutaredoxin"/>
    <property type="match status" value="1"/>
</dbReference>
<keyword evidence="2" id="KW-0813">Transport</keyword>
<dbReference type="EMBL" id="KV429055">
    <property type="protein sequence ID" value="KZT69826.1"/>
    <property type="molecule type" value="Genomic_DNA"/>
</dbReference>
<dbReference type="Proteomes" id="UP000076727">
    <property type="component" value="Unassembled WGS sequence"/>
</dbReference>
<proteinExistence type="inferred from homology"/>
<keyword evidence="6" id="KW-1185">Reference proteome</keyword>
<gene>
    <name evidence="5" type="ORF">DAEQUDRAFT_645373</name>
</gene>
<dbReference type="PROSITE" id="PS50158">
    <property type="entry name" value="ZF_CCHC"/>
    <property type="match status" value="1"/>
</dbReference>
<keyword evidence="2" id="KW-0249">Electron transport</keyword>
<evidence type="ECO:0000256" key="2">
    <source>
        <dbReference type="RuleBase" id="RU363082"/>
    </source>
</evidence>
<organism evidence="5 6">
    <name type="scientific">Daedalea quercina L-15889</name>
    <dbReference type="NCBI Taxonomy" id="1314783"/>
    <lineage>
        <taxon>Eukaryota</taxon>
        <taxon>Fungi</taxon>
        <taxon>Dikarya</taxon>
        <taxon>Basidiomycota</taxon>
        <taxon>Agaricomycotina</taxon>
        <taxon>Agaricomycetes</taxon>
        <taxon>Polyporales</taxon>
        <taxon>Fomitopsis</taxon>
    </lineage>
</organism>
<keyword evidence="1" id="KW-0863">Zinc-finger</keyword>
<dbReference type="PANTHER" id="PTHR13316">
    <property type="entry name" value="ZINC FINGER, CCHC DOMAIN CONTAINING 8"/>
    <property type="match status" value="1"/>
</dbReference>
<dbReference type="AlphaFoldDB" id="A0A165QRB9"/>
<dbReference type="OrthoDB" id="429967at2759"/>
<dbReference type="PANTHER" id="PTHR13316:SF0">
    <property type="entry name" value="ZINC FINGER CCHC DOMAIN-CONTAINING PROTEIN 8"/>
    <property type="match status" value="1"/>
</dbReference>
<evidence type="ECO:0000259" key="4">
    <source>
        <dbReference type="PROSITE" id="PS50158"/>
    </source>
</evidence>
<feature type="non-terminal residue" evidence="5">
    <location>
        <position position="199"/>
    </location>
</feature>
<dbReference type="InterPro" id="IPR008554">
    <property type="entry name" value="Glutaredoxin-like"/>
</dbReference>
<dbReference type="GO" id="GO:0008270">
    <property type="term" value="F:zinc ion binding"/>
    <property type="evidence" value="ECO:0007669"/>
    <property type="project" value="UniProtKB-KW"/>
</dbReference>
<keyword evidence="1" id="KW-0479">Metal-binding</keyword>
<protein>
    <recommendedName>
        <fullName evidence="2">Glutaredoxin-like protein</fullName>
    </recommendedName>
</protein>
<feature type="region of interest" description="Disordered" evidence="3">
    <location>
        <begin position="43"/>
        <end position="75"/>
    </location>
</feature>
<keyword evidence="1" id="KW-0862">Zinc</keyword>
<evidence type="ECO:0000313" key="5">
    <source>
        <dbReference type="EMBL" id="KZT69826.1"/>
    </source>
</evidence>
<feature type="domain" description="CCHC-type" evidence="4">
    <location>
        <begin position="134"/>
        <end position="149"/>
    </location>
</feature>
<dbReference type="InterPro" id="IPR036249">
    <property type="entry name" value="Thioredoxin-like_sf"/>
</dbReference>
<dbReference type="InterPro" id="IPR001878">
    <property type="entry name" value="Znf_CCHC"/>
</dbReference>
<evidence type="ECO:0000256" key="3">
    <source>
        <dbReference type="SAM" id="MobiDB-lite"/>
    </source>
</evidence>
<evidence type="ECO:0000256" key="1">
    <source>
        <dbReference type="PROSITE-ProRule" id="PRU00047"/>
    </source>
</evidence>
<accession>A0A165QRB9</accession>
<dbReference type="Pfam" id="PF05768">
    <property type="entry name" value="Glrx-like"/>
    <property type="match status" value="1"/>
</dbReference>
<reference evidence="5 6" key="1">
    <citation type="journal article" date="2016" name="Mol. Biol. Evol.">
        <title>Comparative Genomics of Early-Diverging Mushroom-Forming Fungi Provides Insights into the Origins of Lignocellulose Decay Capabilities.</title>
        <authorList>
            <person name="Nagy L.G."/>
            <person name="Riley R."/>
            <person name="Tritt A."/>
            <person name="Adam C."/>
            <person name="Daum C."/>
            <person name="Floudas D."/>
            <person name="Sun H."/>
            <person name="Yadav J.S."/>
            <person name="Pangilinan J."/>
            <person name="Larsson K.H."/>
            <person name="Matsuura K."/>
            <person name="Barry K."/>
            <person name="Labutti K."/>
            <person name="Kuo R."/>
            <person name="Ohm R.A."/>
            <person name="Bhattacharya S.S."/>
            <person name="Shirouzu T."/>
            <person name="Yoshinaga Y."/>
            <person name="Martin F.M."/>
            <person name="Grigoriev I.V."/>
            <person name="Hibbett D.S."/>
        </authorList>
    </citation>
    <scope>NUCLEOTIDE SEQUENCE [LARGE SCALE GENOMIC DNA]</scope>
    <source>
        <strain evidence="5 6">L-15889</strain>
    </source>
</reference>
<sequence length="199" mass="22511">MAARVGRLARLTLFSGPNCSLCDTAKAELAKVRQQRPFNLETVNIQDEGQERRERSLGRADRERGSRRLGAGPMDEGRLAGEAMNPHLPPTFVVDTKPNYGSPYYELHFYDRCGSGPLGMELAEEEGSSDVRLCFNCGSPAHQLSSCPERRNHALISLSRQMFNFFKDESLANSQRIHEIEGWRQQRLAWLEEFEPGQV</sequence>
<dbReference type="SUPFAM" id="SSF52833">
    <property type="entry name" value="Thioredoxin-like"/>
    <property type="match status" value="1"/>
</dbReference>
<dbReference type="GO" id="GO:0071013">
    <property type="term" value="C:catalytic step 2 spliceosome"/>
    <property type="evidence" value="ECO:0007669"/>
    <property type="project" value="TreeGrafter"/>
</dbReference>
<name>A0A165QRB9_9APHY</name>
<evidence type="ECO:0000313" key="6">
    <source>
        <dbReference type="Proteomes" id="UP000076727"/>
    </source>
</evidence>
<dbReference type="GO" id="GO:0003723">
    <property type="term" value="F:RNA binding"/>
    <property type="evidence" value="ECO:0007669"/>
    <property type="project" value="TreeGrafter"/>
</dbReference>
<dbReference type="InterPro" id="IPR052115">
    <property type="entry name" value="NEXT_complex_subunit_ZCCHC8"/>
</dbReference>
<feature type="compositionally biased region" description="Basic and acidic residues" evidence="3">
    <location>
        <begin position="49"/>
        <end position="66"/>
    </location>
</feature>